<evidence type="ECO:0000313" key="3">
    <source>
        <dbReference type="Proteomes" id="UP000189739"/>
    </source>
</evidence>
<dbReference type="GO" id="GO:0016829">
    <property type="term" value="F:lyase activity"/>
    <property type="evidence" value="ECO:0007669"/>
    <property type="project" value="UniProtKB-KW"/>
</dbReference>
<feature type="transmembrane region" description="Helical" evidence="1">
    <location>
        <begin position="210"/>
        <end position="227"/>
    </location>
</feature>
<dbReference type="EMBL" id="MBTF01000007">
    <property type="protein sequence ID" value="OOQ60361.1"/>
    <property type="molecule type" value="Genomic_DNA"/>
</dbReference>
<keyword evidence="3" id="KW-1185">Reference proteome</keyword>
<dbReference type="AlphaFoldDB" id="A0A1S9PHC9"/>
<keyword evidence="1" id="KW-0812">Transmembrane</keyword>
<dbReference type="Proteomes" id="UP000189739">
    <property type="component" value="Unassembled WGS sequence"/>
</dbReference>
<dbReference type="InterPro" id="IPR007498">
    <property type="entry name" value="PqiA-like"/>
</dbReference>
<dbReference type="OrthoDB" id="9800207at2"/>
<feature type="transmembrane region" description="Helical" evidence="1">
    <location>
        <begin position="360"/>
        <end position="380"/>
    </location>
</feature>
<name>A0A1S9PHC9_9SPHI</name>
<evidence type="ECO:0000256" key="1">
    <source>
        <dbReference type="SAM" id="Phobius"/>
    </source>
</evidence>
<reference evidence="2 3" key="1">
    <citation type="submission" date="2016-07" db="EMBL/GenBank/DDBJ databases">
        <title>Genomic analysis of zinc-resistant bacterium Mucilaginibacter pedocola TBZ30.</title>
        <authorList>
            <person name="Huang J."/>
            <person name="Tang J."/>
        </authorList>
    </citation>
    <scope>NUCLEOTIDE SEQUENCE [LARGE SCALE GENOMIC DNA]</scope>
    <source>
        <strain evidence="2 3">TBZ30</strain>
    </source>
</reference>
<keyword evidence="1" id="KW-1133">Transmembrane helix</keyword>
<dbReference type="STRING" id="1792845.BC343_25395"/>
<keyword evidence="1" id="KW-0472">Membrane</keyword>
<dbReference type="Pfam" id="PF04403">
    <property type="entry name" value="PqiA"/>
    <property type="match status" value="1"/>
</dbReference>
<proteinExistence type="predicted"/>
<feature type="transmembrane region" description="Helical" evidence="1">
    <location>
        <begin position="239"/>
        <end position="260"/>
    </location>
</feature>
<protein>
    <submittedName>
        <fullName evidence="2">2-methylisocitrate lyase</fullName>
    </submittedName>
</protein>
<comment type="caution">
    <text evidence="2">The sequence shown here is derived from an EMBL/GenBank/DDBJ whole genome shotgun (WGS) entry which is preliminary data.</text>
</comment>
<dbReference type="RefSeq" id="WP_078347641.1">
    <property type="nucleotide sequence ID" value="NZ_MBTF01000007.1"/>
</dbReference>
<accession>A0A1S9PHC9</accession>
<evidence type="ECO:0000313" key="2">
    <source>
        <dbReference type="EMBL" id="OOQ60361.1"/>
    </source>
</evidence>
<organism evidence="2 3">
    <name type="scientific">Mucilaginibacter pedocola</name>
    <dbReference type="NCBI Taxonomy" id="1792845"/>
    <lineage>
        <taxon>Bacteria</taxon>
        <taxon>Pseudomonadati</taxon>
        <taxon>Bacteroidota</taxon>
        <taxon>Sphingobacteriia</taxon>
        <taxon>Sphingobacteriales</taxon>
        <taxon>Sphingobacteriaceae</taxon>
        <taxon>Mucilaginibacter</taxon>
    </lineage>
</organism>
<feature type="transmembrane region" description="Helical" evidence="1">
    <location>
        <begin position="400"/>
        <end position="421"/>
    </location>
</feature>
<feature type="transmembrane region" description="Helical" evidence="1">
    <location>
        <begin position="307"/>
        <end position="328"/>
    </location>
</feature>
<gene>
    <name evidence="2" type="ORF">BC343_25395</name>
</gene>
<sequence length="429" mass="47516">MKPTAANILLVAGLSILLVGTCWAGLRLHRLALQRENIKEDYSLSNSVTFGLFSVDQWRDRVSEVIGGEIDDYHITPKQRKAMQAAVEKQLHGLVSETVAEINKPQKGLLNKLKKIAFNALADSAEIQAQVKPFAKTIVTKVSSPKSEARLKSIASSKFHQLEAQTYDSTRVANYTVTQYIYKKYRVSDPITFNKKINDELAGIHTRSKQSVICMLGCVLAALLLWFALRKQVHLQTMLFIFALLFALVLLIIGSILPVIEVDARIESLDLLLMGEKVNFQNQVLFYQSKSIVGIVGTLMGQEKPDAVVIGSLVMLFILILPLVRLIAKGVYILCPKTIAGHPAMRYLTFETAKWDMADVMIVGMLMTYIGLNGILKSQLSALNFHTPSLNVVTANGSSLQAGFFIFAGYVAFASLLSFILKKITPHEN</sequence>
<keyword evidence="2" id="KW-0456">Lyase</keyword>